<sequence length="559" mass="67247">MFSFKNTITAFSLFCLAYSTLNEETINPSNALKIRELQEFDQAAKEFTQELFTLNDLYKNFIEEIKVLRYNVELLYFGSKFILKNTIIVSYKLFDKFRRSLNVKLLNTYILSDTNKFIKKIALSRAHNSFCIDILDIKTNYISILNKLNVSDEYKILWKMGENKIDLYYAQGEPVKMIAFVKNIMSDQINFITGIYTDIDSFAKGIISLFKKCEQFGDIWHKLSYACKYFIFYGLNNEKLEEASLKFNENLFDKKIQELKEAKIKIMESHEILKESNVTEDNLDEVYDLFQYIYNYELFIYKSDKLMEFIRKNMSKNSTNQEKYNFNILKNISEDKLGKYLQEIEDISNEIKIDYDLKNDMFNIWFVLFQALESNEKILDNFIESKRNQLMKNFEEENHKMILFLSQRLNITKEEAEYFNNSIIYNYFNPKLYICEELMFHCYYEFLSSDILLELSLISIVKNKLLYDTKYHRNSMESDKVSYIIKNFNFIDQELESSLMLEIFYNIFKEDECQRELYLEKNYEIEGNYFEPLNYYSFKLFKEKHSELLREENQNMLTD</sequence>
<accession>A0A059F527</accession>
<dbReference type="EMBL" id="KK365130">
    <property type="protein sequence ID" value="KCZ82403.1"/>
    <property type="molecule type" value="Genomic_DNA"/>
</dbReference>
<evidence type="ECO:0000313" key="2">
    <source>
        <dbReference type="EMBL" id="KCZ82403.1"/>
    </source>
</evidence>
<reference evidence="3" key="1">
    <citation type="submission" date="2013-02" db="EMBL/GenBank/DDBJ databases">
        <authorList>
            <consortium name="The Broad Institute Genome Sequencing Platform"/>
            <person name="Cuomo C."/>
            <person name="Becnel J."/>
            <person name="Sanscrainte N."/>
            <person name="Walker B."/>
            <person name="Young S.K."/>
            <person name="Zeng Q."/>
            <person name="Gargeya S."/>
            <person name="Fitzgerald M."/>
            <person name="Haas B."/>
            <person name="Abouelleil A."/>
            <person name="Alvarado L."/>
            <person name="Arachchi H.M."/>
            <person name="Berlin A.M."/>
            <person name="Chapman S.B."/>
            <person name="Dewar J."/>
            <person name="Goldberg J."/>
            <person name="Griggs A."/>
            <person name="Gujja S."/>
            <person name="Hansen M."/>
            <person name="Howarth C."/>
            <person name="Imamovic A."/>
            <person name="Larimer J."/>
            <person name="McCowan C."/>
            <person name="Murphy C."/>
            <person name="Neiman D."/>
            <person name="Pearson M."/>
            <person name="Priest M."/>
            <person name="Roberts A."/>
            <person name="Saif S."/>
            <person name="Shea T."/>
            <person name="Sisk P."/>
            <person name="Sykes S."/>
            <person name="Wortman J."/>
            <person name="Nusbaum C."/>
            <person name="Birren B."/>
        </authorList>
    </citation>
    <scope>NUCLEOTIDE SEQUENCE [LARGE SCALE GENOMIC DNA]</scope>
    <source>
        <strain evidence="3">PRA339</strain>
    </source>
</reference>
<dbReference type="AlphaFoldDB" id="A0A059F527"/>
<evidence type="ECO:0000313" key="3">
    <source>
        <dbReference type="Proteomes" id="UP000030655"/>
    </source>
</evidence>
<keyword evidence="3" id="KW-1185">Reference proteome</keyword>
<dbReference type="HOGENOM" id="CLU_487411_0_0_1"/>
<reference evidence="2 3" key="2">
    <citation type="submission" date="2014-03" db="EMBL/GenBank/DDBJ databases">
        <title>The Genome Sequence of Anncaliia algerae insect isolate PRA339.</title>
        <authorList>
            <consortium name="The Broad Institute Genome Sequencing Platform"/>
            <consortium name="The Broad Institute Genome Sequencing Center for Infectious Disease"/>
            <person name="Cuomo C."/>
            <person name="Becnel J."/>
            <person name="Sanscrainte N."/>
            <person name="Walker B."/>
            <person name="Young S.K."/>
            <person name="Zeng Q."/>
            <person name="Gargeya S."/>
            <person name="Fitzgerald M."/>
            <person name="Haas B."/>
            <person name="Abouelleil A."/>
            <person name="Alvarado L."/>
            <person name="Arachchi H.M."/>
            <person name="Berlin A.M."/>
            <person name="Chapman S.B."/>
            <person name="Dewar J."/>
            <person name="Goldberg J."/>
            <person name="Griggs A."/>
            <person name="Gujja S."/>
            <person name="Hansen M."/>
            <person name="Howarth C."/>
            <person name="Imamovic A."/>
            <person name="Larimer J."/>
            <person name="McCowan C."/>
            <person name="Murphy C."/>
            <person name="Neiman D."/>
            <person name="Pearson M."/>
            <person name="Priest M."/>
            <person name="Roberts A."/>
            <person name="Saif S."/>
            <person name="Shea T."/>
            <person name="Sisk P."/>
            <person name="Sykes S."/>
            <person name="Wortman J."/>
            <person name="Nusbaum C."/>
            <person name="Birren B."/>
        </authorList>
    </citation>
    <scope>NUCLEOTIDE SEQUENCE [LARGE SCALE GENOMIC DNA]</scope>
    <source>
        <strain evidence="2 3">PRA339</strain>
    </source>
</reference>
<gene>
    <name evidence="2" type="ORF">H312_00061</name>
</gene>
<feature type="signal peptide" evidence="1">
    <location>
        <begin position="1"/>
        <end position="22"/>
    </location>
</feature>
<feature type="chain" id="PRO_5001571817" evidence="1">
    <location>
        <begin position="23"/>
        <end position="559"/>
    </location>
</feature>
<dbReference type="Proteomes" id="UP000030655">
    <property type="component" value="Unassembled WGS sequence"/>
</dbReference>
<keyword evidence="1" id="KW-0732">Signal</keyword>
<name>A0A059F527_9MICR</name>
<dbReference type="VEuPathDB" id="MicrosporidiaDB:H312_00061"/>
<proteinExistence type="predicted"/>
<evidence type="ECO:0000256" key="1">
    <source>
        <dbReference type="SAM" id="SignalP"/>
    </source>
</evidence>
<protein>
    <submittedName>
        <fullName evidence="2">Uncharacterized protein</fullName>
    </submittedName>
</protein>
<organism evidence="2 3">
    <name type="scientific">Anncaliia algerae PRA339</name>
    <dbReference type="NCBI Taxonomy" id="1288291"/>
    <lineage>
        <taxon>Eukaryota</taxon>
        <taxon>Fungi</taxon>
        <taxon>Fungi incertae sedis</taxon>
        <taxon>Microsporidia</taxon>
        <taxon>Tubulinosematoidea</taxon>
        <taxon>Tubulinosematidae</taxon>
        <taxon>Anncaliia</taxon>
    </lineage>
</organism>